<reference evidence="1" key="1">
    <citation type="submission" date="2016-12" db="EMBL/GenBank/DDBJ databases">
        <authorList>
            <person name="Moulin L."/>
        </authorList>
    </citation>
    <scope>NUCLEOTIDE SEQUENCE [LARGE SCALE GENOMIC DNA]</scope>
    <source>
        <strain evidence="1">STM 7183</strain>
    </source>
</reference>
<accession>A0A1N7S1G5</accession>
<dbReference type="Proteomes" id="UP000195569">
    <property type="component" value="Unassembled WGS sequence"/>
</dbReference>
<proteinExistence type="predicted"/>
<comment type="caution">
    <text evidence="1">The sequence shown here is derived from an EMBL/GenBank/DDBJ whole genome shotgun (WGS) entry which is preliminary data.</text>
</comment>
<gene>
    <name evidence="1" type="ORF">BN2476_250084</name>
</gene>
<evidence type="ECO:0000313" key="2">
    <source>
        <dbReference type="Proteomes" id="UP000195569"/>
    </source>
</evidence>
<evidence type="ECO:0000313" key="1">
    <source>
        <dbReference type="EMBL" id="SIT40817.1"/>
    </source>
</evidence>
<organism evidence="1 2">
    <name type="scientific">Paraburkholderia piptadeniae</name>
    <dbReference type="NCBI Taxonomy" id="1701573"/>
    <lineage>
        <taxon>Bacteria</taxon>
        <taxon>Pseudomonadati</taxon>
        <taxon>Pseudomonadota</taxon>
        <taxon>Betaproteobacteria</taxon>
        <taxon>Burkholderiales</taxon>
        <taxon>Burkholderiaceae</taxon>
        <taxon>Paraburkholderia</taxon>
    </lineage>
</organism>
<protein>
    <submittedName>
        <fullName evidence="1">Uncharacterized protein</fullName>
    </submittedName>
</protein>
<dbReference type="AlphaFoldDB" id="A0A1N7S1G5"/>
<keyword evidence="2" id="KW-1185">Reference proteome</keyword>
<dbReference type="EMBL" id="CYGY02000025">
    <property type="protein sequence ID" value="SIT40817.1"/>
    <property type="molecule type" value="Genomic_DNA"/>
</dbReference>
<name>A0A1N7S1G5_9BURK</name>
<sequence length="113" mass="12041">MIGYRLVVEDASTGRAQKGLALPLASHTSAPLPCTPVDPTSSNRTAPAAGAFSAARIPPSALGQSFALSSGHVDRMRVFLWSCATVMRAMKTYRLFGVARAPTIIRTTQCLHR</sequence>